<dbReference type="EMBL" id="ADVG01000005">
    <property type="protein sequence ID" value="EFH80641.1"/>
    <property type="molecule type" value="Genomic_DNA"/>
</dbReference>
<evidence type="ECO:0000256" key="1">
    <source>
        <dbReference type="SAM" id="Phobius"/>
    </source>
</evidence>
<evidence type="ECO:0000313" key="2">
    <source>
        <dbReference type="EMBL" id="EFH80641.1"/>
    </source>
</evidence>
<comment type="caution">
    <text evidence="2">The sequence shown here is derived from an EMBL/GenBank/DDBJ whole genome shotgun (WGS) entry which is preliminary data.</text>
</comment>
<proteinExistence type="predicted"/>
<dbReference type="Proteomes" id="UP000004508">
    <property type="component" value="Unassembled WGS sequence"/>
</dbReference>
<accession>D6U6N0</accession>
<dbReference type="InParanoid" id="D6U6N0"/>
<dbReference type="AlphaFoldDB" id="D6U6N0"/>
<keyword evidence="3" id="KW-1185">Reference proteome</keyword>
<feature type="transmembrane region" description="Helical" evidence="1">
    <location>
        <begin position="33"/>
        <end position="50"/>
    </location>
</feature>
<reference evidence="2 3" key="1">
    <citation type="journal article" date="2011" name="Stand. Genomic Sci.">
        <title>Non-contiguous finished genome sequence and contextual data of the filamentous soil bacterium Ktedonobacter racemifer type strain (SOSP1-21).</title>
        <authorList>
            <person name="Chang Y.J."/>
            <person name="Land M."/>
            <person name="Hauser L."/>
            <person name="Chertkov O."/>
            <person name="Del Rio T.G."/>
            <person name="Nolan M."/>
            <person name="Copeland A."/>
            <person name="Tice H."/>
            <person name="Cheng J.F."/>
            <person name="Lucas S."/>
            <person name="Han C."/>
            <person name="Goodwin L."/>
            <person name="Pitluck S."/>
            <person name="Ivanova N."/>
            <person name="Ovchinikova G."/>
            <person name="Pati A."/>
            <person name="Chen A."/>
            <person name="Palaniappan K."/>
            <person name="Mavromatis K."/>
            <person name="Liolios K."/>
            <person name="Brettin T."/>
            <person name="Fiebig A."/>
            <person name="Rohde M."/>
            <person name="Abt B."/>
            <person name="Goker M."/>
            <person name="Detter J.C."/>
            <person name="Woyke T."/>
            <person name="Bristow J."/>
            <person name="Eisen J.A."/>
            <person name="Markowitz V."/>
            <person name="Hugenholtz P."/>
            <person name="Kyrpides N.C."/>
            <person name="Klenk H.P."/>
            <person name="Lapidus A."/>
        </authorList>
    </citation>
    <scope>NUCLEOTIDE SEQUENCE [LARGE SCALE GENOMIC DNA]</scope>
    <source>
        <strain evidence="3">DSM 44963</strain>
    </source>
</reference>
<keyword evidence="1" id="KW-0472">Membrane</keyword>
<feature type="transmembrane region" description="Helical" evidence="1">
    <location>
        <begin position="9"/>
        <end position="27"/>
    </location>
</feature>
<sequence length="54" mass="5890">MRKVVRPQALGMGILSIIMGLIFLAVWPGWTDLLFIGGGIALVLVSGYIIKMPY</sequence>
<protein>
    <submittedName>
        <fullName evidence="2">Uncharacterized protein</fullName>
    </submittedName>
</protein>
<gene>
    <name evidence="2" type="ORF">Krac_1256</name>
</gene>
<evidence type="ECO:0000313" key="3">
    <source>
        <dbReference type="Proteomes" id="UP000004508"/>
    </source>
</evidence>
<organism evidence="2 3">
    <name type="scientific">Ktedonobacter racemifer DSM 44963</name>
    <dbReference type="NCBI Taxonomy" id="485913"/>
    <lineage>
        <taxon>Bacteria</taxon>
        <taxon>Bacillati</taxon>
        <taxon>Chloroflexota</taxon>
        <taxon>Ktedonobacteria</taxon>
        <taxon>Ktedonobacterales</taxon>
        <taxon>Ktedonobacteraceae</taxon>
        <taxon>Ktedonobacter</taxon>
    </lineage>
</organism>
<keyword evidence="1" id="KW-1133">Transmembrane helix</keyword>
<name>D6U6N0_KTERA</name>
<keyword evidence="1" id="KW-0812">Transmembrane</keyword>